<dbReference type="OrthoDB" id="19232at2759"/>
<dbReference type="AlphaFoldDB" id="A0A835QTC9"/>
<gene>
    <name evidence="1" type="ORF">HPP92_010158</name>
</gene>
<evidence type="ECO:0000313" key="2">
    <source>
        <dbReference type="Proteomes" id="UP000636800"/>
    </source>
</evidence>
<sequence length="65" mass="7221">MRTATAEIWGDEGFNRSVFLLDSIEKGPSDGSLETRGRRDVRGDIDPLEEVKSNLTLGNVCNIRL</sequence>
<accession>A0A835QTC9</accession>
<evidence type="ECO:0000313" key="1">
    <source>
        <dbReference type="EMBL" id="KAG0479300.1"/>
    </source>
</evidence>
<reference evidence="1 2" key="1">
    <citation type="journal article" date="2020" name="Nat. Food">
        <title>A phased Vanilla planifolia genome enables genetic improvement of flavour and production.</title>
        <authorList>
            <person name="Hasing T."/>
            <person name="Tang H."/>
            <person name="Brym M."/>
            <person name="Khazi F."/>
            <person name="Huang T."/>
            <person name="Chambers A.H."/>
        </authorList>
    </citation>
    <scope>NUCLEOTIDE SEQUENCE [LARGE SCALE GENOMIC DNA]</scope>
    <source>
        <tissue evidence="1">Leaf</tissue>
    </source>
</reference>
<protein>
    <submittedName>
        <fullName evidence="1">Uncharacterized protein</fullName>
    </submittedName>
</protein>
<proteinExistence type="predicted"/>
<organism evidence="1 2">
    <name type="scientific">Vanilla planifolia</name>
    <name type="common">Vanilla</name>
    <dbReference type="NCBI Taxonomy" id="51239"/>
    <lineage>
        <taxon>Eukaryota</taxon>
        <taxon>Viridiplantae</taxon>
        <taxon>Streptophyta</taxon>
        <taxon>Embryophyta</taxon>
        <taxon>Tracheophyta</taxon>
        <taxon>Spermatophyta</taxon>
        <taxon>Magnoliopsida</taxon>
        <taxon>Liliopsida</taxon>
        <taxon>Asparagales</taxon>
        <taxon>Orchidaceae</taxon>
        <taxon>Vanilloideae</taxon>
        <taxon>Vanilleae</taxon>
        <taxon>Vanilla</taxon>
    </lineage>
</organism>
<dbReference type="EMBL" id="JADCNL010000005">
    <property type="protein sequence ID" value="KAG0479300.1"/>
    <property type="molecule type" value="Genomic_DNA"/>
</dbReference>
<keyword evidence="2" id="KW-1185">Reference proteome</keyword>
<name>A0A835QTC9_VANPL</name>
<dbReference type="Proteomes" id="UP000636800">
    <property type="component" value="Chromosome 5"/>
</dbReference>
<comment type="caution">
    <text evidence="1">The sequence shown here is derived from an EMBL/GenBank/DDBJ whole genome shotgun (WGS) entry which is preliminary data.</text>
</comment>